<protein>
    <recommendedName>
        <fullName evidence="3">Elongin-C</fullName>
    </recommendedName>
</protein>
<dbReference type="Pfam" id="PF03931">
    <property type="entry name" value="Skp1_POZ"/>
    <property type="match status" value="1"/>
</dbReference>
<dbReference type="InterPro" id="IPR011333">
    <property type="entry name" value="SKP1/BTB/POZ_sf"/>
</dbReference>
<evidence type="ECO:0000256" key="1">
    <source>
        <dbReference type="ARBA" id="ARBA00004123"/>
    </source>
</evidence>
<dbReference type="InterPro" id="IPR039948">
    <property type="entry name" value="ELC1"/>
</dbReference>
<comment type="similarity">
    <text evidence="2">Belongs to the SKP1 family.</text>
</comment>
<organism evidence="6 7">
    <name type="scientific">Parastrongyloides trichosuri</name>
    <name type="common">Possum-specific nematode worm</name>
    <dbReference type="NCBI Taxonomy" id="131310"/>
    <lineage>
        <taxon>Eukaryota</taxon>
        <taxon>Metazoa</taxon>
        <taxon>Ecdysozoa</taxon>
        <taxon>Nematoda</taxon>
        <taxon>Chromadorea</taxon>
        <taxon>Rhabditida</taxon>
        <taxon>Tylenchina</taxon>
        <taxon>Panagrolaimomorpha</taxon>
        <taxon>Strongyloidoidea</taxon>
        <taxon>Strongyloididae</taxon>
        <taxon>Parastrongyloides</taxon>
    </lineage>
</organism>
<evidence type="ECO:0000313" key="6">
    <source>
        <dbReference type="Proteomes" id="UP000038045"/>
    </source>
</evidence>
<evidence type="ECO:0000256" key="3">
    <source>
        <dbReference type="ARBA" id="ARBA00021347"/>
    </source>
</evidence>
<sequence length="117" mass="13525">MTKEVNNKNTFVPSIYGFNANYVKLTSYDSQHYFIKRDIAEQSNTIKQILSSAHNCSPNDKLEIRLTDIDSKTLGVICRYLTYKMVYDHTTSKSVPDFEFSDELRFSVLHAANFLDI</sequence>
<dbReference type="SUPFAM" id="SSF54695">
    <property type="entry name" value="POZ domain"/>
    <property type="match status" value="1"/>
</dbReference>
<keyword evidence="6" id="KW-1185">Reference proteome</keyword>
<dbReference type="Proteomes" id="UP000038045">
    <property type="component" value="Unplaced"/>
</dbReference>
<evidence type="ECO:0000313" key="7">
    <source>
        <dbReference type="WBParaSite" id="PTRK_0001123000.1"/>
    </source>
</evidence>
<dbReference type="Gene3D" id="3.30.710.10">
    <property type="entry name" value="Potassium Channel Kv1.1, Chain A"/>
    <property type="match status" value="1"/>
</dbReference>
<dbReference type="PANTHER" id="PTHR20648">
    <property type="entry name" value="ELONGIN-C"/>
    <property type="match status" value="1"/>
</dbReference>
<dbReference type="InterPro" id="IPR016073">
    <property type="entry name" value="Skp1_comp_POZ"/>
</dbReference>
<evidence type="ECO:0000259" key="5">
    <source>
        <dbReference type="Pfam" id="PF03931"/>
    </source>
</evidence>
<reference evidence="7" key="1">
    <citation type="submission" date="2017-02" db="UniProtKB">
        <authorList>
            <consortium name="WormBaseParasite"/>
        </authorList>
    </citation>
    <scope>IDENTIFICATION</scope>
</reference>
<evidence type="ECO:0000256" key="4">
    <source>
        <dbReference type="ARBA" id="ARBA00023242"/>
    </source>
</evidence>
<dbReference type="InterPro" id="IPR001232">
    <property type="entry name" value="SKP1-like"/>
</dbReference>
<dbReference type="AlphaFoldDB" id="A0A0N4ZRU7"/>
<accession>A0A0N4ZRU7</accession>
<dbReference type="SMART" id="SM00512">
    <property type="entry name" value="Skp1"/>
    <property type="match status" value="1"/>
</dbReference>
<dbReference type="STRING" id="131310.A0A0N4ZRU7"/>
<dbReference type="GO" id="GO:0006511">
    <property type="term" value="P:ubiquitin-dependent protein catabolic process"/>
    <property type="evidence" value="ECO:0007669"/>
    <property type="project" value="InterPro"/>
</dbReference>
<keyword evidence="4" id="KW-0539">Nucleus</keyword>
<proteinExistence type="inferred from homology"/>
<feature type="domain" description="SKP1 component POZ" evidence="5">
    <location>
        <begin position="22"/>
        <end position="84"/>
    </location>
</feature>
<evidence type="ECO:0000256" key="2">
    <source>
        <dbReference type="ARBA" id="ARBA00009993"/>
    </source>
</evidence>
<dbReference type="WBParaSite" id="PTRK_0001123000.1">
    <property type="protein sequence ID" value="PTRK_0001123000.1"/>
    <property type="gene ID" value="PTRK_0001123000"/>
</dbReference>
<dbReference type="FunFam" id="3.30.710.10:FF:000035">
    <property type="entry name" value="Elongin C transcription elongation factor"/>
    <property type="match status" value="1"/>
</dbReference>
<dbReference type="GO" id="GO:0005634">
    <property type="term" value="C:nucleus"/>
    <property type="evidence" value="ECO:0007669"/>
    <property type="project" value="UniProtKB-SubCell"/>
</dbReference>
<comment type="subcellular location">
    <subcellularLocation>
        <location evidence="1">Nucleus</location>
    </subcellularLocation>
</comment>
<name>A0A0N4ZRU7_PARTI</name>